<evidence type="ECO:0000259" key="5">
    <source>
        <dbReference type="Pfam" id="PF01266"/>
    </source>
</evidence>
<evidence type="ECO:0000313" key="6">
    <source>
        <dbReference type="EMBL" id="GAA4632218.1"/>
    </source>
</evidence>
<dbReference type="SUPFAM" id="SSF51905">
    <property type="entry name" value="FAD/NAD(P)-binding domain"/>
    <property type="match status" value="1"/>
</dbReference>
<dbReference type="InterPro" id="IPR006076">
    <property type="entry name" value="FAD-dep_OxRdtase"/>
</dbReference>
<comment type="cofactor">
    <cofactor evidence="1">
        <name>FAD</name>
        <dbReference type="ChEBI" id="CHEBI:57692"/>
    </cofactor>
</comment>
<keyword evidence="7" id="KW-1185">Reference proteome</keyword>
<evidence type="ECO:0000256" key="4">
    <source>
        <dbReference type="ARBA" id="ARBA00023002"/>
    </source>
</evidence>
<dbReference type="PANTHER" id="PTHR10961:SF7">
    <property type="entry name" value="FAD DEPENDENT OXIDOREDUCTASE DOMAIN-CONTAINING PROTEIN"/>
    <property type="match status" value="1"/>
</dbReference>
<feature type="domain" description="FAD dependent oxidoreductase" evidence="5">
    <location>
        <begin position="5"/>
        <end position="342"/>
    </location>
</feature>
<name>A0ABP8UJX2_9ACTN</name>
<keyword evidence="3" id="KW-0274">FAD</keyword>
<dbReference type="PANTHER" id="PTHR10961">
    <property type="entry name" value="PEROXISOMAL SARCOSINE OXIDASE"/>
    <property type="match status" value="1"/>
</dbReference>
<evidence type="ECO:0000256" key="3">
    <source>
        <dbReference type="ARBA" id="ARBA00022827"/>
    </source>
</evidence>
<dbReference type="Proteomes" id="UP001501442">
    <property type="component" value="Unassembled WGS sequence"/>
</dbReference>
<sequence>MDDIDVAIVGLGLAGSAVAWAVSRRGRSVAAFEAYGPGHRRGSSHGRARIFRRAYLDPLYVELTGRAGRLWEELGEQAGERLLTRTGGVDHGPAREPERMAALLQEHGVAAELLDRAEAARRWPGIRFEGPVVFDPEGGVLDPEAAMAAMVRLAADAGAHVAYDTPIRALKPDAEGVTLITDSGTWRARTVVVAAGGWTGPLLDGLVPLPPLTVTQQQVFFFDRKDPGPWPTVVHGETSLDIYALPEGSYFKVGEHVNGAVTTADDRDFTVDPAARERAVAYARAWLPGLDPVPRSELTCLYTSTPNEDFVLDRRGPFVVCSACSGHGAKFTPLIGELAADLVDGRPPIGRFALR</sequence>
<dbReference type="Gene3D" id="3.30.9.10">
    <property type="entry name" value="D-Amino Acid Oxidase, subunit A, domain 2"/>
    <property type="match status" value="1"/>
</dbReference>
<protein>
    <submittedName>
        <fullName evidence="6">N-methyl-L-tryptophan oxidase</fullName>
    </submittedName>
</protein>
<keyword evidence="2" id="KW-0285">Flavoprotein</keyword>
<evidence type="ECO:0000256" key="1">
    <source>
        <dbReference type="ARBA" id="ARBA00001974"/>
    </source>
</evidence>
<organism evidence="6 7">
    <name type="scientific">Actinoallomurus vinaceus</name>
    <dbReference type="NCBI Taxonomy" id="1080074"/>
    <lineage>
        <taxon>Bacteria</taxon>
        <taxon>Bacillati</taxon>
        <taxon>Actinomycetota</taxon>
        <taxon>Actinomycetes</taxon>
        <taxon>Streptosporangiales</taxon>
        <taxon>Thermomonosporaceae</taxon>
        <taxon>Actinoallomurus</taxon>
    </lineage>
</organism>
<dbReference type="InterPro" id="IPR036188">
    <property type="entry name" value="FAD/NAD-bd_sf"/>
</dbReference>
<gene>
    <name evidence="6" type="primary">solA_3</name>
    <name evidence="6" type="ORF">GCM10023196_064720</name>
</gene>
<dbReference type="SUPFAM" id="SSF54373">
    <property type="entry name" value="FAD-linked reductases, C-terminal domain"/>
    <property type="match status" value="1"/>
</dbReference>
<accession>A0ABP8UJX2</accession>
<comment type="caution">
    <text evidence="6">The sequence shown here is derived from an EMBL/GenBank/DDBJ whole genome shotgun (WGS) entry which is preliminary data.</text>
</comment>
<proteinExistence type="predicted"/>
<reference evidence="7" key="1">
    <citation type="journal article" date="2019" name="Int. J. Syst. Evol. Microbiol.">
        <title>The Global Catalogue of Microorganisms (GCM) 10K type strain sequencing project: providing services to taxonomists for standard genome sequencing and annotation.</title>
        <authorList>
            <consortium name="The Broad Institute Genomics Platform"/>
            <consortium name="The Broad Institute Genome Sequencing Center for Infectious Disease"/>
            <person name="Wu L."/>
            <person name="Ma J."/>
        </authorList>
    </citation>
    <scope>NUCLEOTIDE SEQUENCE [LARGE SCALE GENOMIC DNA]</scope>
    <source>
        <strain evidence="7">JCM 17939</strain>
    </source>
</reference>
<evidence type="ECO:0000256" key="2">
    <source>
        <dbReference type="ARBA" id="ARBA00022630"/>
    </source>
</evidence>
<dbReference type="EMBL" id="BAABHK010000010">
    <property type="protein sequence ID" value="GAA4632218.1"/>
    <property type="molecule type" value="Genomic_DNA"/>
</dbReference>
<dbReference type="Gene3D" id="3.50.50.60">
    <property type="entry name" value="FAD/NAD(P)-binding domain"/>
    <property type="match status" value="1"/>
</dbReference>
<dbReference type="InterPro" id="IPR045170">
    <property type="entry name" value="MTOX"/>
</dbReference>
<dbReference type="Pfam" id="PF01266">
    <property type="entry name" value="DAO"/>
    <property type="match status" value="1"/>
</dbReference>
<keyword evidence="4" id="KW-0560">Oxidoreductase</keyword>
<evidence type="ECO:0000313" key="7">
    <source>
        <dbReference type="Proteomes" id="UP001501442"/>
    </source>
</evidence>
<dbReference type="RefSeq" id="WP_345435211.1">
    <property type="nucleotide sequence ID" value="NZ_BAABHK010000010.1"/>
</dbReference>